<dbReference type="InterPro" id="IPR002934">
    <property type="entry name" value="Polymerase_NTP_transf_dom"/>
</dbReference>
<gene>
    <name evidence="2" type="ORF">BJG266_LOCUS22515</name>
    <name evidence="3" type="ORF">QVE165_LOCUS36829</name>
</gene>
<evidence type="ECO:0000313" key="5">
    <source>
        <dbReference type="Proteomes" id="UP000663877"/>
    </source>
</evidence>
<comment type="caution">
    <text evidence="2">The sequence shown here is derived from an EMBL/GenBank/DDBJ whole genome shotgun (WGS) entry which is preliminary data.</text>
</comment>
<sequence length="489" mass="58598">MNSLISSIIQELKLDDNRITNIYNYGSWVYGTNHEKSDRDFLIIMKDMRKKRRKRLVFHKDFDYFHKFKLHRLNNCDITIHSCRNFELLLEKNYMLAVECVFYPDEFILRNQIDYKQIYLTKYYNPFRLKQVAFYENQDSLRYIISNDDDENNKLYDTQINPSIEQFLCQAVQTTTIDEDRILKYLFHGIRYLNIAEELIRTKCIYDFRQASYILFEMKDIFVKNNRNIDFVVDYIQTKIDHYKTSLIEFKPSNTIDGTFKIHITIKNDNIRTCPTICQMNEYNSIDVNQFSGKSSKRLVASFDHMGRYPDMMEQIQTFIDTQFKGLDIIRVKIKSLALNNDVPENDLDKMLFWDKKSNYFEFYHKVLIKALWQLHELKIFCHNRHLHLASFGKILNNEGYYFVILRLFNVGREKALTENDYLMKCLTADNFLPLDIESNFIVYDSNSNLDNEWNSDTSEEPKTNSTITNAKQRYRIGFSNRKCIPSIY</sequence>
<evidence type="ECO:0000313" key="3">
    <source>
        <dbReference type="EMBL" id="CAF1402051.1"/>
    </source>
</evidence>
<dbReference type="OrthoDB" id="19320at2759"/>
<evidence type="ECO:0000313" key="2">
    <source>
        <dbReference type="EMBL" id="CAF1122087.1"/>
    </source>
</evidence>
<reference evidence="2" key="1">
    <citation type="submission" date="2021-02" db="EMBL/GenBank/DDBJ databases">
        <authorList>
            <person name="Nowell W R."/>
        </authorList>
    </citation>
    <scope>NUCLEOTIDE SEQUENCE</scope>
</reference>
<dbReference type="Pfam" id="PF01909">
    <property type="entry name" value="NTP_transf_2"/>
    <property type="match status" value="1"/>
</dbReference>
<name>A0A814QN94_9BILA</name>
<protein>
    <recommendedName>
        <fullName evidence="1">Polymerase nucleotidyl transferase domain-containing protein</fullName>
    </recommendedName>
</protein>
<dbReference type="Proteomes" id="UP000663832">
    <property type="component" value="Unassembled WGS sequence"/>
</dbReference>
<accession>A0A814QN94</accession>
<evidence type="ECO:0000259" key="1">
    <source>
        <dbReference type="Pfam" id="PF01909"/>
    </source>
</evidence>
<dbReference type="Gene3D" id="3.30.460.10">
    <property type="entry name" value="Beta Polymerase, domain 2"/>
    <property type="match status" value="1"/>
</dbReference>
<feature type="domain" description="Polymerase nucleotidyl transferase" evidence="1">
    <location>
        <begin position="7"/>
        <end position="62"/>
    </location>
</feature>
<dbReference type="GO" id="GO:0016779">
    <property type="term" value="F:nucleotidyltransferase activity"/>
    <property type="evidence" value="ECO:0007669"/>
    <property type="project" value="InterPro"/>
</dbReference>
<evidence type="ECO:0000313" key="4">
    <source>
        <dbReference type="Proteomes" id="UP000663832"/>
    </source>
</evidence>
<dbReference type="Proteomes" id="UP000663877">
    <property type="component" value="Unassembled WGS sequence"/>
</dbReference>
<organism evidence="2 5">
    <name type="scientific">Adineta steineri</name>
    <dbReference type="NCBI Taxonomy" id="433720"/>
    <lineage>
        <taxon>Eukaryota</taxon>
        <taxon>Metazoa</taxon>
        <taxon>Spiralia</taxon>
        <taxon>Gnathifera</taxon>
        <taxon>Rotifera</taxon>
        <taxon>Eurotatoria</taxon>
        <taxon>Bdelloidea</taxon>
        <taxon>Adinetida</taxon>
        <taxon>Adinetidae</taxon>
        <taxon>Adineta</taxon>
    </lineage>
</organism>
<dbReference type="InterPro" id="IPR043519">
    <property type="entry name" value="NT_sf"/>
</dbReference>
<proteinExistence type="predicted"/>
<dbReference type="EMBL" id="CAJNOI010000142">
    <property type="protein sequence ID" value="CAF1122087.1"/>
    <property type="molecule type" value="Genomic_DNA"/>
</dbReference>
<dbReference type="SUPFAM" id="SSF81301">
    <property type="entry name" value="Nucleotidyltransferase"/>
    <property type="match status" value="1"/>
</dbReference>
<dbReference type="AlphaFoldDB" id="A0A814QN94"/>
<keyword evidence="4" id="KW-1185">Reference proteome</keyword>
<dbReference type="EMBL" id="CAJNOM010000375">
    <property type="protein sequence ID" value="CAF1402051.1"/>
    <property type="molecule type" value="Genomic_DNA"/>
</dbReference>